<feature type="transmembrane region" description="Helical" evidence="1">
    <location>
        <begin position="254"/>
        <end position="276"/>
    </location>
</feature>
<dbReference type="PANTHER" id="PTHR31061:SF24">
    <property type="entry name" value="LD22376P"/>
    <property type="match status" value="1"/>
</dbReference>
<keyword evidence="1" id="KW-0812">Transmembrane</keyword>
<feature type="transmembrane region" description="Helical" evidence="1">
    <location>
        <begin position="370"/>
        <end position="390"/>
    </location>
</feature>
<evidence type="ECO:0000313" key="4">
    <source>
        <dbReference type="Proteomes" id="UP001056937"/>
    </source>
</evidence>
<dbReference type="EMBL" id="CP084931">
    <property type="protein sequence ID" value="USI74865.1"/>
    <property type="molecule type" value="Genomic_DNA"/>
</dbReference>
<protein>
    <submittedName>
        <fullName evidence="3">Heparan-alpha-glucosaminide N-acetyltransferase domain-containing protein</fullName>
    </submittedName>
</protein>
<sequence>MEQGTRLESLDVLRGLAVAGMILVVSPGDWAATYGPLQHAAWNGWTLADMVFPSFLFSVGVALGLSFPRPWRTAGDRRRFWGRVLRRTVLLIALGLALEATYNWELFYTEGPAGRPGLAYMRIPGVLQRIALCYLLAASALVATGRTDGAGRRLLRPGRIALAALAVLIGYWALLMRVPAPGFGPGRLDPQAYLGGYIDRRLFTVAHLWRLGRAGADGPVVYDPEGLLSTFPATVNVLIGALAGWAWRHRGRRAIAAIGAAGLGLVLAGLLLDPLFPINKRIWSSSFALFSGGFSALALALLMAVERVRAARALLSPARVLGGNAMLAFILATLLGRIYDLPIIPTGGDYVAPREWLDLRALTLVGDAKAASLACALLFVAMILALLVPLHRRAIHFRL</sequence>
<gene>
    <name evidence="3" type="ORF">LHA26_16970</name>
</gene>
<keyword evidence="1" id="KW-1133">Transmembrane helix</keyword>
<evidence type="ECO:0000256" key="1">
    <source>
        <dbReference type="SAM" id="Phobius"/>
    </source>
</evidence>
<dbReference type="Pfam" id="PF07786">
    <property type="entry name" value="HGSNAT_cat"/>
    <property type="match status" value="1"/>
</dbReference>
<feature type="transmembrane region" description="Helical" evidence="1">
    <location>
        <begin position="50"/>
        <end position="67"/>
    </location>
</feature>
<accession>A0ABY4XD69</accession>
<dbReference type="InterPro" id="IPR012429">
    <property type="entry name" value="HGSNAT_cat"/>
</dbReference>
<feature type="transmembrane region" description="Helical" evidence="1">
    <location>
        <begin position="282"/>
        <end position="305"/>
    </location>
</feature>
<keyword evidence="4" id="KW-1185">Reference proteome</keyword>
<feature type="transmembrane region" description="Helical" evidence="1">
    <location>
        <begin position="157"/>
        <end position="175"/>
    </location>
</feature>
<name>A0ABY4XD69_9SPHN</name>
<proteinExistence type="predicted"/>
<feature type="transmembrane region" description="Helical" evidence="1">
    <location>
        <begin position="88"/>
        <end position="106"/>
    </location>
</feature>
<evidence type="ECO:0000313" key="3">
    <source>
        <dbReference type="EMBL" id="USI74865.1"/>
    </source>
</evidence>
<organism evidence="3 4">
    <name type="scientific">Sphingomonas morindae</name>
    <dbReference type="NCBI Taxonomy" id="1541170"/>
    <lineage>
        <taxon>Bacteria</taxon>
        <taxon>Pseudomonadati</taxon>
        <taxon>Pseudomonadota</taxon>
        <taxon>Alphaproteobacteria</taxon>
        <taxon>Sphingomonadales</taxon>
        <taxon>Sphingomonadaceae</taxon>
        <taxon>Sphingomonas</taxon>
    </lineage>
</organism>
<feature type="transmembrane region" description="Helical" evidence="1">
    <location>
        <begin position="317"/>
        <end position="339"/>
    </location>
</feature>
<keyword evidence="1" id="KW-0472">Membrane</keyword>
<feature type="transmembrane region" description="Helical" evidence="1">
    <location>
        <begin position="227"/>
        <end position="247"/>
    </location>
</feature>
<reference evidence="3" key="1">
    <citation type="journal article" date="2022" name="Toxins">
        <title>Genomic Analysis of Sphingopyxis sp. USTB-05 for Biodegrading Cyanobacterial Hepatotoxins.</title>
        <authorList>
            <person name="Liu C."/>
            <person name="Xu Q."/>
            <person name="Zhao Z."/>
            <person name="Zhang H."/>
            <person name="Liu X."/>
            <person name="Yin C."/>
            <person name="Liu Y."/>
            <person name="Yan H."/>
        </authorList>
    </citation>
    <scope>NUCLEOTIDE SEQUENCE</scope>
    <source>
        <strain evidence="3">NBD5</strain>
    </source>
</reference>
<dbReference type="PANTHER" id="PTHR31061">
    <property type="entry name" value="LD22376P"/>
    <property type="match status" value="1"/>
</dbReference>
<feature type="transmembrane region" description="Helical" evidence="1">
    <location>
        <begin position="126"/>
        <end position="145"/>
    </location>
</feature>
<dbReference type="Proteomes" id="UP001056937">
    <property type="component" value="Chromosome 2"/>
</dbReference>
<feature type="domain" description="Heparan-alpha-glucosaminide N-acetyltransferase catalytic" evidence="2">
    <location>
        <begin position="6"/>
        <end position="103"/>
    </location>
</feature>
<evidence type="ECO:0000259" key="2">
    <source>
        <dbReference type="Pfam" id="PF07786"/>
    </source>
</evidence>
<feature type="transmembrane region" description="Helical" evidence="1">
    <location>
        <begin position="12"/>
        <end position="30"/>
    </location>
</feature>